<dbReference type="AlphaFoldDB" id="A0A1K1X6R0"/>
<keyword evidence="2" id="KW-1185">Reference proteome</keyword>
<evidence type="ECO:0000313" key="1">
    <source>
        <dbReference type="EMBL" id="SFX45223.1"/>
    </source>
</evidence>
<gene>
    <name evidence="1" type="ORF">SAMN02745752_01742</name>
</gene>
<dbReference type="EMBL" id="FPJW01000005">
    <property type="protein sequence ID" value="SFX45223.1"/>
    <property type="molecule type" value="Genomic_DNA"/>
</dbReference>
<accession>A0A1K1X6R0</accession>
<proteinExistence type="predicted"/>
<reference evidence="1 2" key="1">
    <citation type="submission" date="2016-11" db="EMBL/GenBank/DDBJ databases">
        <authorList>
            <person name="Jaros S."/>
            <person name="Januszkiewicz K."/>
            <person name="Wedrychowicz H."/>
        </authorList>
    </citation>
    <scope>NUCLEOTIDE SEQUENCE [LARGE SCALE GENOMIC DNA]</scope>
    <source>
        <strain evidence="1 2">DSM 21637</strain>
    </source>
</reference>
<organism evidence="1 2">
    <name type="scientific">Marinospirillum alkaliphilum DSM 21637</name>
    <dbReference type="NCBI Taxonomy" id="1122209"/>
    <lineage>
        <taxon>Bacteria</taxon>
        <taxon>Pseudomonadati</taxon>
        <taxon>Pseudomonadota</taxon>
        <taxon>Gammaproteobacteria</taxon>
        <taxon>Oceanospirillales</taxon>
        <taxon>Oceanospirillaceae</taxon>
        <taxon>Marinospirillum</taxon>
    </lineage>
</organism>
<sequence>MQHLAQYGKLPVTAQPVIFNQIRGHLLQPPRQVCLILQHLINPLRELHQRLVGIILPVRRQAVIKKHIQHDA</sequence>
<evidence type="ECO:0000313" key="2">
    <source>
        <dbReference type="Proteomes" id="UP000182350"/>
    </source>
</evidence>
<protein>
    <submittedName>
        <fullName evidence="1">Uncharacterized protein</fullName>
    </submittedName>
</protein>
<dbReference type="Proteomes" id="UP000182350">
    <property type="component" value="Unassembled WGS sequence"/>
</dbReference>
<name>A0A1K1X6R0_9GAMM</name>